<dbReference type="SUPFAM" id="SSF50814">
    <property type="entry name" value="Lipocalins"/>
    <property type="match status" value="1"/>
</dbReference>
<dbReference type="CTD" id="9803854"/>
<protein>
    <submittedName>
        <fullName evidence="2">Uncharacterized protein</fullName>
    </submittedName>
</protein>
<dbReference type="AlphaFoldDB" id="A0A6A5HLL5"/>
<feature type="coiled-coil region" evidence="1">
    <location>
        <begin position="10"/>
        <end position="49"/>
    </location>
</feature>
<evidence type="ECO:0000313" key="3">
    <source>
        <dbReference type="Proteomes" id="UP000483820"/>
    </source>
</evidence>
<dbReference type="EMBL" id="WUAV01000002">
    <property type="protein sequence ID" value="KAF1766762.1"/>
    <property type="molecule type" value="Genomic_DNA"/>
</dbReference>
<proteinExistence type="predicted"/>
<dbReference type="InterPro" id="IPR012674">
    <property type="entry name" value="Calycin"/>
</dbReference>
<dbReference type="GeneID" id="9803854"/>
<comment type="caution">
    <text evidence="2">The sequence shown here is derived from an EMBL/GenBank/DDBJ whole genome shotgun (WGS) entry which is preliminary data.</text>
</comment>
<evidence type="ECO:0000313" key="2">
    <source>
        <dbReference type="EMBL" id="KAF1766762.1"/>
    </source>
</evidence>
<gene>
    <name evidence="2" type="ORF">GCK72_006720</name>
</gene>
<dbReference type="RefSeq" id="XP_053589955.1">
    <property type="nucleotide sequence ID" value="XM_053725761.1"/>
</dbReference>
<keyword evidence="1" id="KW-0175">Coiled coil</keyword>
<dbReference type="KEGG" id="crq:GCK72_006720"/>
<organism evidence="2 3">
    <name type="scientific">Caenorhabditis remanei</name>
    <name type="common">Caenorhabditis vulgaris</name>
    <dbReference type="NCBI Taxonomy" id="31234"/>
    <lineage>
        <taxon>Eukaryota</taxon>
        <taxon>Metazoa</taxon>
        <taxon>Ecdysozoa</taxon>
        <taxon>Nematoda</taxon>
        <taxon>Chromadorea</taxon>
        <taxon>Rhabditida</taxon>
        <taxon>Rhabditina</taxon>
        <taxon>Rhabditomorpha</taxon>
        <taxon>Rhabditoidea</taxon>
        <taxon>Rhabditidae</taxon>
        <taxon>Peloderinae</taxon>
        <taxon>Caenorhabditis</taxon>
    </lineage>
</organism>
<name>A0A6A5HLL5_CAERE</name>
<feature type="coiled-coil region" evidence="1">
    <location>
        <begin position="189"/>
        <end position="230"/>
    </location>
</feature>
<evidence type="ECO:0000256" key="1">
    <source>
        <dbReference type="SAM" id="Coils"/>
    </source>
</evidence>
<accession>A0A6A5HLL5</accession>
<dbReference type="Proteomes" id="UP000483820">
    <property type="component" value="Chromosome II"/>
</dbReference>
<sequence length="417" mass="48883">MLRFFSEGVTGEVNEKLNKLSEGLEEMKREKEKNEISAEETRRIEAEEQENLKKWILKQESNDEFLLEEIKRTDKEIECEKSAQRSFMRALFMEMKDCREDCNAFGTRVFNEISNLRSDIKELRKLFTSREKENFRLEKPIKYDQSVSNNEALVADKRCASDTDSGNGESDFNRMIMKMTKSYDNEEYIREYRTTVKRLEKSVVSLHEECTEIRITLDNFKLEVEAMRREQAEKLVSIEQTFRKELETLRNESEKRSESQDIKPKIIVPVQKSESTSSALKPKPKIPPKDVPIQEAIIGEWKLISHDKLHNFCEKNKKYKHEVHLENVKFTIDDGKLTSYAFNGKSYVKLKSKAMKKGNSKKNYWHVENDVIKSFDSNGIVDPKASEYSSRYIKKGQLIITNEIGGITCTRVFQRIK</sequence>
<reference evidence="2 3" key="1">
    <citation type="submission" date="2019-12" db="EMBL/GenBank/DDBJ databases">
        <title>Chromosome-level assembly of the Caenorhabditis remanei genome.</title>
        <authorList>
            <person name="Teterina A.A."/>
            <person name="Willis J.H."/>
            <person name="Phillips P.C."/>
        </authorList>
    </citation>
    <scope>NUCLEOTIDE SEQUENCE [LARGE SCALE GENOMIC DNA]</scope>
    <source>
        <strain evidence="2 3">PX506</strain>
        <tissue evidence="2">Whole organism</tissue>
    </source>
</reference>